<proteinExistence type="predicted"/>
<gene>
    <name evidence="1" type="ORF">METZ01_LOCUS327349</name>
</gene>
<dbReference type="AlphaFoldDB" id="A0A382PP93"/>
<name>A0A382PP93_9ZZZZ</name>
<dbReference type="InterPro" id="IPR012337">
    <property type="entry name" value="RNaseH-like_sf"/>
</dbReference>
<dbReference type="EMBL" id="UINC01108417">
    <property type="protein sequence ID" value="SVC74495.1"/>
    <property type="molecule type" value="Genomic_DNA"/>
</dbReference>
<dbReference type="SUPFAM" id="SSF53098">
    <property type="entry name" value="Ribonuclease H-like"/>
    <property type="match status" value="1"/>
</dbReference>
<reference evidence="1" key="1">
    <citation type="submission" date="2018-05" db="EMBL/GenBank/DDBJ databases">
        <authorList>
            <person name="Lanie J.A."/>
            <person name="Ng W.-L."/>
            <person name="Kazmierczak K.M."/>
            <person name="Andrzejewski T.M."/>
            <person name="Davidsen T.M."/>
            <person name="Wayne K.J."/>
            <person name="Tettelin H."/>
            <person name="Glass J.I."/>
            <person name="Rusch D."/>
            <person name="Podicherti R."/>
            <person name="Tsui H.-C.T."/>
            <person name="Winkler M.E."/>
        </authorList>
    </citation>
    <scope>NUCLEOTIDE SEQUENCE</scope>
</reference>
<accession>A0A382PP93</accession>
<evidence type="ECO:0000313" key="1">
    <source>
        <dbReference type="EMBL" id="SVC74495.1"/>
    </source>
</evidence>
<organism evidence="1">
    <name type="scientific">marine metagenome</name>
    <dbReference type="NCBI Taxonomy" id="408172"/>
    <lineage>
        <taxon>unclassified sequences</taxon>
        <taxon>metagenomes</taxon>
        <taxon>ecological metagenomes</taxon>
    </lineage>
</organism>
<protein>
    <submittedName>
        <fullName evidence="1">Uncharacterized protein</fullName>
    </submittedName>
</protein>
<sequence>MNYYLDIETTGKDPMQDKIITIQYQKLDRYTANPVDSLKILKEWESDEKTILTKFISDSGVDGYIWDFVPFGFNLPFEHKFFLQRCKANGLEPVSILGEIGNPRPHIDLKLLALLKNQYEFKGSSLDFLTNKPRDGRHIPNLYAQKKYLEIESYIKNEATEFISFCQWLSKDMPAILEKFKTEN</sequence>